<name>A0AAQ3KXA5_9LILI</name>
<dbReference type="EMBL" id="CP136897">
    <property type="protein sequence ID" value="WOL16330.1"/>
    <property type="molecule type" value="Genomic_DNA"/>
</dbReference>
<evidence type="ECO:0000313" key="3">
    <source>
        <dbReference type="Proteomes" id="UP001327560"/>
    </source>
</evidence>
<keyword evidence="1" id="KW-0812">Transmembrane</keyword>
<keyword evidence="1" id="KW-1133">Transmembrane helix</keyword>
<dbReference type="Proteomes" id="UP001327560">
    <property type="component" value="Chromosome 8"/>
</dbReference>
<keyword evidence="3" id="KW-1185">Reference proteome</keyword>
<proteinExistence type="predicted"/>
<accession>A0AAQ3KXA5</accession>
<keyword evidence="1" id="KW-0472">Membrane</keyword>
<feature type="transmembrane region" description="Helical" evidence="1">
    <location>
        <begin position="37"/>
        <end position="56"/>
    </location>
</feature>
<reference evidence="2 3" key="1">
    <citation type="submission" date="2023-10" db="EMBL/GenBank/DDBJ databases">
        <title>Chromosome-scale genome assembly provides insights into flower coloration mechanisms of Canna indica.</title>
        <authorList>
            <person name="Li C."/>
        </authorList>
    </citation>
    <scope>NUCLEOTIDE SEQUENCE [LARGE SCALE GENOMIC DNA]</scope>
    <source>
        <tissue evidence="2">Flower</tissue>
    </source>
</reference>
<organism evidence="2 3">
    <name type="scientific">Canna indica</name>
    <name type="common">Indian-shot</name>
    <dbReference type="NCBI Taxonomy" id="4628"/>
    <lineage>
        <taxon>Eukaryota</taxon>
        <taxon>Viridiplantae</taxon>
        <taxon>Streptophyta</taxon>
        <taxon>Embryophyta</taxon>
        <taxon>Tracheophyta</taxon>
        <taxon>Spermatophyta</taxon>
        <taxon>Magnoliopsida</taxon>
        <taxon>Liliopsida</taxon>
        <taxon>Zingiberales</taxon>
        <taxon>Cannaceae</taxon>
        <taxon>Canna</taxon>
    </lineage>
</organism>
<protein>
    <submittedName>
        <fullName evidence="2">Uncharacterized protein</fullName>
    </submittedName>
</protein>
<dbReference type="AlphaFoldDB" id="A0AAQ3KXA5"/>
<evidence type="ECO:0000313" key="2">
    <source>
        <dbReference type="EMBL" id="WOL16330.1"/>
    </source>
</evidence>
<dbReference type="PROSITE" id="PS51257">
    <property type="entry name" value="PROKAR_LIPOPROTEIN"/>
    <property type="match status" value="1"/>
</dbReference>
<evidence type="ECO:0000256" key="1">
    <source>
        <dbReference type="SAM" id="Phobius"/>
    </source>
</evidence>
<sequence length="80" mass="8321">MDFVKFGVSYALGNLAFMNSTGTLSSAVSCTLGNKGIFGLLVCLLPGFLGFPVFSVDFQLFKAIVRNPSSSVVLGFCGGS</sequence>
<gene>
    <name evidence="2" type="ORF">Cni_G25117</name>
</gene>